<evidence type="ECO:0000313" key="2">
    <source>
        <dbReference type="EMBL" id="KAK9905771.1"/>
    </source>
</evidence>
<gene>
    <name evidence="2" type="ORF">WJX75_006029</name>
</gene>
<sequence>MCRFYCCCFKCESTPTAMRMDLCCCHIGGGHVGSNNHPEDVGETVIRKEKANVDLCCCGLKVNDASVVSHNHPATQPTAVSGGSTKPEGAAPPVQDTYNPAPPAGYGNVNTGAQQMEMQPPASSAAPNAAGTQQPVMGYPAVQKKVVD</sequence>
<evidence type="ECO:0000256" key="1">
    <source>
        <dbReference type="SAM" id="MobiDB-lite"/>
    </source>
</evidence>
<feature type="compositionally biased region" description="Polar residues" evidence="1">
    <location>
        <begin position="108"/>
        <end position="117"/>
    </location>
</feature>
<keyword evidence="3" id="KW-1185">Reference proteome</keyword>
<name>A0ABR2YI58_9CHLO</name>
<feature type="compositionally biased region" description="Low complexity" evidence="1">
    <location>
        <begin position="120"/>
        <end position="130"/>
    </location>
</feature>
<dbReference type="Proteomes" id="UP001491310">
    <property type="component" value="Unassembled WGS sequence"/>
</dbReference>
<evidence type="ECO:0000313" key="3">
    <source>
        <dbReference type="Proteomes" id="UP001491310"/>
    </source>
</evidence>
<comment type="caution">
    <text evidence="2">The sequence shown here is derived from an EMBL/GenBank/DDBJ whole genome shotgun (WGS) entry which is preliminary data.</text>
</comment>
<dbReference type="EMBL" id="JALJOT010000011">
    <property type="protein sequence ID" value="KAK9905771.1"/>
    <property type="molecule type" value="Genomic_DNA"/>
</dbReference>
<organism evidence="2 3">
    <name type="scientific">Coccomyxa subellipsoidea</name>
    <dbReference type="NCBI Taxonomy" id="248742"/>
    <lineage>
        <taxon>Eukaryota</taxon>
        <taxon>Viridiplantae</taxon>
        <taxon>Chlorophyta</taxon>
        <taxon>core chlorophytes</taxon>
        <taxon>Trebouxiophyceae</taxon>
        <taxon>Trebouxiophyceae incertae sedis</taxon>
        <taxon>Coccomyxaceae</taxon>
        <taxon>Coccomyxa</taxon>
    </lineage>
</organism>
<reference evidence="2 3" key="1">
    <citation type="journal article" date="2024" name="Nat. Commun.">
        <title>Phylogenomics reveals the evolutionary origins of lichenization in chlorophyte algae.</title>
        <authorList>
            <person name="Puginier C."/>
            <person name="Libourel C."/>
            <person name="Otte J."/>
            <person name="Skaloud P."/>
            <person name="Haon M."/>
            <person name="Grisel S."/>
            <person name="Petersen M."/>
            <person name="Berrin J.G."/>
            <person name="Delaux P.M."/>
            <person name="Dal Grande F."/>
            <person name="Keller J."/>
        </authorList>
    </citation>
    <scope>NUCLEOTIDE SEQUENCE [LARGE SCALE GENOMIC DNA]</scope>
    <source>
        <strain evidence="2 3">SAG 216-7</strain>
    </source>
</reference>
<feature type="compositionally biased region" description="Polar residues" evidence="1">
    <location>
        <begin position="69"/>
        <end position="84"/>
    </location>
</feature>
<protein>
    <submittedName>
        <fullName evidence="2">Uncharacterized protein</fullName>
    </submittedName>
</protein>
<feature type="region of interest" description="Disordered" evidence="1">
    <location>
        <begin position="69"/>
        <end position="148"/>
    </location>
</feature>
<proteinExistence type="predicted"/>
<accession>A0ABR2YI58</accession>